<dbReference type="Gene3D" id="2.20.70.10">
    <property type="match status" value="1"/>
</dbReference>
<evidence type="ECO:0000259" key="2">
    <source>
        <dbReference type="PROSITE" id="PS50020"/>
    </source>
</evidence>
<reference evidence="5" key="1">
    <citation type="submission" date="2022-11" db="UniProtKB">
        <authorList>
            <consortium name="WormBaseParasite"/>
        </authorList>
    </citation>
    <scope>IDENTIFICATION</scope>
</reference>
<dbReference type="Proteomes" id="UP000887574">
    <property type="component" value="Unplaced"/>
</dbReference>
<proteinExistence type="predicted"/>
<organism evidence="4 5">
    <name type="scientific">Ditylenchus dipsaci</name>
    <dbReference type="NCBI Taxonomy" id="166011"/>
    <lineage>
        <taxon>Eukaryota</taxon>
        <taxon>Metazoa</taxon>
        <taxon>Ecdysozoa</taxon>
        <taxon>Nematoda</taxon>
        <taxon>Chromadorea</taxon>
        <taxon>Rhabditida</taxon>
        <taxon>Tylenchina</taxon>
        <taxon>Tylenchomorpha</taxon>
        <taxon>Sphaerularioidea</taxon>
        <taxon>Anguinidae</taxon>
        <taxon>Anguininae</taxon>
        <taxon>Ditylenchus</taxon>
    </lineage>
</organism>
<feature type="compositionally biased region" description="Polar residues" evidence="1">
    <location>
        <begin position="44"/>
        <end position="78"/>
    </location>
</feature>
<protein>
    <submittedName>
        <fullName evidence="5">WW domain-containing protein</fullName>
    </submittedName>
</protein>
<feature type="region of interest" description="Disordered" evidence="1">
    <location>
        <begin position="1"/>
        <end position="78"/>
    </location>
</feature>
<feature type="region of interest" description="Disordered" evidence="1">
    <location>
        <begin position="129"/>
        <end position="166"/>
    </location>
</feature>
<dbReference type="GO" id="GO:0035329">
    <property type="term" value="P:hippo signaling"/>
    <property type="evidence" value="ECO:0007669"/>
    <property type="project" value="InterPro"/>
</dbReference>
<evidence type="ECO:0000259" key="3">
    <source>
        <dbReference type="PROSITE" id="PS50951"/>
    </source>
</evidence>
<name>A0A915D8K0_9BILA</name>
<dbReference type="PROSITE" id="PS50020">
    <property type="entry name" value="WW_DOMAIN_2"/>
    <property type="match status" value="1"/>
</dbReference>
<dbReference type="GO" id="GO:0043065">
    <property type="term" value="P:positive regulation of apoptotic process"/>
    <property type="evidence" value="ECO:0007669"/>
    <property type="project" value="TreeGrafter"/>
</dbReference>
<dbReference type="GO" id="GO:0005829">
    <property type="term" value="C:cytosol"/>
    <property type="evidence" value="ECO:0007669"/>
    <property type="project" value="TreeGrafter"/>
</dbReference>
<feature type="domain" description="SARAH" evidence="3">
    <location>
        <begin position="370"/>
        <end position="417"/>
    </location>
</feature>
<evidence type="ECO:0000313" key="5">
    <source>
        <dbReference type="WBParaSite" id="jg17272"/>
    </source>
</evidence>
<feature type="domain" description="WW" evidence="2">
    <location>
        <begin position="265"/>
        <end position="298"/>
    </location>
</feature>
<evidence type="ECO:0000313" key="4">
    <source>
        <dbReference type="Proteomes" id="UP000887574"/>
    </source>
</evidence>
<sequence length="420" mass="46352">MVKQRNPPIPTFLEGTPGFYVKRESPPRVPSTAPAPSKAEATGTKPTTRSLSGSTVSLMVNPNSSSHHNTTPMGASGSSTPALIASNLYASAASIATVGGFSSTPTKNPSSGAFSAITNFSQMQGMQQDVGRRRLSHTPIRPKRRAAPRHELSSHSFNNPPSSYSQNSQIAFHNGLAGYSAIAVNSNAASSNQAQGFPHTKIESISKQFKKHNVSTSLQSLSGKSLQHMGSSILHQNSVQLSTDPEYYVDHNNKRTHWIHPLAQENLIPGWIKIFDDVHGVVYYNDVEKRSQYEHPGLVGLPSIPNAQNPAPGHPTKINNTIHTSPSVHQILLEEPGQTTFVEDLNIIENTAVPEWIRMYSEAPFEADHLLNWKMFKVPQLEHFDEMLMKLYKQDAINTVIKYERPRREINQELARRISS</sequence>
<dbReference type="GO" id="GO:0060090">
    <property type="term" value="F:molecular adaptor activity"/>
    <property type="evidence" value="ECO:0007669"/>
    <property type="project" value="InterPro"/>
</dbReference>
<feature type="compositionally biased region" description="Low complexity" evidence="1">
    <location>
        <begin position="156"/>
        <end position="166"/>
    </location>
</feature>
<dbReference type="SMART" id="SM00456">
    <property type="entry name" value="WW"/>
    <property type="match status" value="2"/>
</dbReference>
<dbReference type="PROSITE" id="PS50951">
    <property type="entry name" value="SARAH"/>
    <property type="match status" value="1"/>
</dbReference>
<dbReference type="InterPro" id="IPR011524">
    <property type="entry name" value="SARAH_dom"/>
</dbReference>
<dbReference type="GO" id="GO:0006915">
    <property type="term" value="P:apoptotic process"/>
    <property type="evidence" value="ECO:0007669"/>
    <property type="project" value="InterPro"/>
</dbReference>
<evidence type="ECO:0000256" key="1">
    <source>
        <dbReference type="SAM" id="MobiDB-lite"/>
    </source>
</evidence>
<dbReference type="InterPro" id="IPR001202">
    <property type="entry name" value="WW_dom"/>
</dbReference>
<feature type="compositionally biased region" description="Basic residues" evidence="1">
    <location>
        <begin position="133"/>
        <end position="147"/>
    </location>
</feature>
<dbReference type="CDD" id="cd00201">
    <property type="entry name" value="WW"/>
    <property type="match status" value="2"/>
</dbReference>
<dbReference type="CDD" id="cd21433">
    <property type="entry name" value="SARAH_Sav"/>
    <property type="match status" value="1"/>
</dbReference>
<accession>A0A915D8K0</accession>
<dbReference type="GO" id="GO:0008285">
    <property type="term" value="P:negative regulation of cell population proliferation"/>
    <property type="evidence" value="ECO:0007669"/>
    <property type="project" value="TreeGrafter"/>
</dbReference>
<dbReference type="AlphaFoldDB" id="A0A915D8K0"/>
<dbReference type="WBParaSite" id="jg17272">
    <property type="protein sequence ID" value="jg17272"/>
    <property type="gene ID" value="jg17272"/>
</dbReference>
<keyword evidence="4" id="KW-1185">Reference proteome</keyword>
<dbReference type="PANTHER" id="PTHR47522">
    <property type="entry name" value="SALVADOR FAMILY WW DOMAIN-CONTAINING PROTEIN 1"/>
    <property type="match status" value="1"/>
</dbReference>
<dbReference type="InterPro" id="IPR030030">
    <property type="entry name" value="Sav"/>
</dbReference>
<dbReference type="PANTHER" id="PTHR47522:SF2">
    <property type="entry name" value="PROTEIN SALVADOR HOMOLOG 1"/>
    <property type="match status" value="1"/>
</dbReference>
<dbReference type="PROSITE" id="PS01159">
    <property type="entry name" value="WW_DOMAIN_1"/>
    <property type="match status" value="1"/>
</dbReference>